<dbReference type="eggNOG" id="KOG0799">
    <property type="taxonomic scope" value="Eukaryota"/>
</dbReference>
<evidence type="ECO:0000256" key="17">
    <source>
        <dbReference type="ARBA" id="ARBA00023180"/>
    </source>
</evidence>
<evidence type="ECO:0000256" key="11">
    <source>
        <dbReference type="ARBA" id="ARBA00022824"/>
    </source>
</evidence>
<keyword evidence="14" id="KW-0333">Golgi apparatus</keyword>
<dbReference type="PANTHER" id="PTHR46025:SF3">
    <property type="entry name" value="XYLOSYLTRANSFERASE OXT"/>
    <property type="match status" value="1"/>
</dbReference>
<dbReference type="GO" id="GO:0005789">
    <property type="term" value="C:endoplasmic reticulum membrane"/>
    <property type="evidence" value="ECO:0007669"/>
    <property type="project" value="UniProtKB-SubCell"/>
</dbReference>
<evidence type="ECO:0000313" key="22">
    <source>
        <dbReference type="EMBL" id="EDO36835.1"/>
    </source>
</evidence>
<dbReference type="FunCoup" id="A7SHI4">
    <property type="interactions" value="393"/>
</dbReference>
<dbReference type="Proteomes" id="UP000001593">
    <property type="component" value="Unassembled WGS sequence"/>
</dbReference>
<protein>
    <recommendedName>
        <fullName evidence="6">protein xylosyltransferase</fullName>
        <ecNumber evidence="6">2.4.2.26</ecNumber>
    </recommendedName>
    <alternativeName>
        <fullName evidence="18">Peptide O-xylosyltransferase</fullName>
    </alternativeName>
</protein>
<keyword evidence="15" id="KW-0472">Membrane</keyword>
<evidence type="ECO:0000256" key="5">
    <source>
        <dbReference type="ARBA" id="ARBA00010195"/>
    </source>
</evidence>
<dbReference type="InterPro" id="IPR024448">
    <property type="entry name" value="XylT_C"/>
</dbReference>
<dbReference type="InParanoid" id="A7SHI4"/>
<evidence type="ECO:0000256" key="4">
    <source>
        <dbReference type="ARBA" id="ARBA00005093"/>
    </source>
</evidence>
<accession>A7SHI4</accession>
<keyword evidence="7" id="KW-0328">Glycosyltransferase</keyword>
<dbReference type="STRING" id="45351.A7SHI4"/>
<comment type="similarity">
    <text evidence="5">Belongs to the glycosyltransferase 14 family. XylT subfamily.</text>
</comment>
<keyword evidence="10" id="KW-0479">Metal-binding</keyword>
<dbReference type="HOGENOM" id="CLU_012840_0_0_1"/>
<dbReference type="GO" id="GO:0030158">
    <property type="term" value="F:protein xylosyltransferase activity"/>
    <property type="evidence" value="ECO:0000318"/>
    <property type="project" value="GO_Central"/>
</dbReference>
<dbReference type="AlphaFoldDB" id="A7SHI4"/>
<evidence type="ECO:0000256" key="13">
    <source>
        <dbReference type="ARBA" id="ARBA00022989"/>
    </source>
</evidence>
<comment type="pathway">
    <text evidence="3">Glycan metabolism; chondroitin sulfate biosynthesis.</text>
</comment>
<organism evidence="22 23">
    <name type="scientific">Nematostella vectensis</name>
    <name type="common">Starlet sea anemone</name>
    <dbReference type="NCBI Taxonomy" id="45351"/>
    <lineage>
        <taxon>Eukaryota</taxon>
        <taxon>Metazoa</taxon>
        <taxon>Cnidaria</taxon>
        <taxon>Anthozoa</taxon>
        <taxon>Hexacorallia</taxon>
        <taxon>Actiniaria</taxon>
        <taxon>Edwardsiidae</taxon>
        <taxon>Nematostella</taxon>
    </lineage>
</organism>
<gene>
    <name evidence="22" type="ORF">NEMVEDRAFT_v1g118618</name>
</gene>
<dbReference type="GO" id="GO:0050650">
    <property type="term" value="P:chondroitin sulfate proteoglycan biosynthetic process"/>
    <property type="evidence" value="ECO:0000318"/>
    <property type="project" value="GO_Central"/>
</dbReference>
<dbReference type="GO" id="GO:0015012">
    <property type="term" value="P:heparan sulfate proteoglycan biosynthetic process"/>
    <property type="evidence" value="ECO:0000318"/>
    <property type="project" value="GO_Central"/>
</dbReference>
<keyword evidence="13" id="KW-1133">Transmembrane helix</keyword>
<keyword evidence="16" id="KW-1015">Disulfide bond</keyword>
<evidence type="ECO:0000256" key="16">
    <source>
        <dbReference type="ARBA" id="ARBA00023157"/>
    </source>
</evidence>
<comment type="subcellular location">
    <subcellularLocation>
        <location evidence="2">Endoplasmic reticulum membrane</location>
        <topology evidence="2">Single-pass type II membrane protein</topology>
    </subcellularLocation>
    <subcellularLocation>
        <location evidence="1">Golgi apparatus membrane</location>
        <topology evidence="1">Single-pass type II membrane protein</topology>
    </subcellularLocation>
</comment>
<evidence type="ECO:0000256" key="14">
    <source>
        <dbReference type="ARBA" id="ARBA00023034"/>
    </source>
</evidence>
<feature type="region of interest" description="Disordered" evidence="20">
    <location>
        <begin position="691"/>
        <end position="715"/>
    </location>
</feature>
<keyword evidence="12" id="KW-0735">Signal-anchor</keyword>
<dbReference type="PANTHER" id="PTHR46025">
    <property type="entry name" value="XYLOSYLTRANSFERASE OXT"/>
    <property type="match status" value="1"/>
</dbReference>
<evidence type="ECO:0000256" key="19">
    <source>
        <dbReference type="ARBA" id="ARBA00047847"/>
    </source>
</evidence>
<comment type="pathway">
    <text evidence="4">Glycan metabolism; heparan sulfate biosynthesis.</text>
</comment>
<evidence type="ECO:0000256" key="3">
    <source>
        <dbReference type="ARBA" id="ARBA00004840"/>
    </source>
</evidence>
<feature type="non-terminal residue" evidence="22">
    <location>
        <position position="1"/>
    </location>
</feature>
<evidence type="ECO:0000256" key="15">
    <source>
        <dbReference type="ARBA" id="ARBA00023136"/>
    </source>
</evidence>
<keyword evidence="23" id="KW-1185">Reference proteome</keyword>
<keyword evidence="11" id="KW-0256">Endoplasmic reticulum</keyword>
<dbReference type="PhylomeDB" id="A7SHI4"/>
<evidence type="ECO:0000256" key="12">
    <source>
        <dbReference type="ARBA" id="ARBA00022968"/>
    </source>
</evidence>
<evidence type="ECO:0000256" key="8">
    <source>
        <dbReference type="ARBA" id="ARBA00022679"/>
    </source>
</evidence>
<feature type="domain" description="Xylosyltransferase C-terminal" evidence="21">
    <location>
        <begin position="367"/>
        <end position="547"/>
    </location>
</feature>
<evidence type="ECO:0000259" key="21">
    <source>
        <dbReference type="Pfam" id="PF12529"/>
    </source>
</evidence>
<reference evidence="22 23" key="1">
    <citation type="journal article" date="2007" name="Science">
        <title>Sea anemone genome reveals ancestral eumetazoan gene repertoire and genomic organization.</title>
        <authorList>
            <person name="Putnam N.H."/>
            <person name="Srivastava M."/>
            <person name="Hellsten U."/>
            <person name="Dirks B."/>
            <person name="Chapman J."/>
            <person name="Salamov A."/>
            <person name="Terry A."/>
            <person name="Shapiro H."/>
            <person name="Lindquist E."/>
            <person name="Kapitonov V.V."/>
            <person name="Jurka J."/>
            <person name="Genikhovich G."/>
            <person name="Grigoriev I.V."/>
            <person name="Lucas S.M."/>
            <person name="Steele R.E."/>
            <person name="Finnerty J.R."/>
            <person name="Technau U."/>
            <person name="Martindale M.Q."/>
            <person name="Rokhsar D.S."/>
        </authorList>
    </citation>
    <scope>NUCLEOTIDE SEQUENCE [LARGE SCALE GENOMIC DNA]</scope>
    <source>
        <strain evidence="23">CH2 X CH6</strain>
    </source>
</reference>
<evidence type="ECO:0000256" key="20">
    <source>
        <dbReference type="SAM" id="MobiDB-lite"/>
    </source>
</evidence>
<dbReference type="EC" id="2.4.2.26" evidence="6"/>
<proteinExistence type="inferred from homology"/>
<evidence type="ECO:0000256" key="7">
    <source>
        <dbReference type="ARBA" id="ARBA00022676"/>
    </source>
</evidence>
<dbReference type="InterPro" id="IPR003406">
    <property type="entry name" value="Glyco_trans_14"/>
</dbReference>
<dbReference type="InterPro" id="IPR043538">
    <property type="entry name" value="XYLT"/>
</dbReference>
<dbReference type="Pfam" id="PF02485">
    <property type="entry name" value="Branch"/>
    <property type="match status" value="1"/>
</dbReference>
<keyword evidence="8" id="KW-0808">Transferase</keyword>
<dbReference type="OMA" id="RECFCGF"/>
<sequence>SEVPFVPPCKPKHKDATSALRRAKSEPCKREIYKISCLAESNRLYNLGIKRLCPVPRASISPAKPSLNDKSAAYGPPIRIAYVLSLHGRALRQIRRLFKVIYHTHHYFYFHIDTRSDYLRREVSNMIKDFPNAALAPWSMATIWGGATLLQMLLKSMEDLIARKEWKWDFFINLSGNDFPIKVNTVLSSFLRSHRDVNFLKPHGRDIARFIKKQGLDRTFLQCDEHMWRLGDRKLPADLDIDGGSDWIALNRKYCDYLVTSRDELVTGLKHMYRYTLLPAESFFHTALRNGPHCQNWLSSNLRLTNWKRKLGCRCQYKHIVDWCGCSPNNFKPEDMARIKVNQSQSTNFFARKFEAIVNQEVINQLDEWLYGKYPQGTPGWDYYWENLYHHEDTLTRTSDPFLSFFHSFPRVAIKRLLRGMQDDCQITPQGVREVTYLNQHDHFSGVVALYEVLFETPRNGGKQRAVLESWLSPVAKEELMNLNMKNGPQRLVSLDVGTSWDQKERVFRNLARLIGPYDDPVLVHRWVHGDAFDVKIMWVDPINVVTGVYEMHVVDNWVVSFHKPVFKKPMRPGKWIIKMIYTDKGEDMTSFLVVPLAFDKGEPVSSQRAMEANSGPPGGIYNTNDFLIEFDREANNTETAAKEAAENSRKSGQELDNWIDHVVTGFWSVEGTCLVHGSVPDCVRLPDCKETRWSTKSPDPKSEFGKVKADGRLR</sequence>
<evidence type="ECO:0000256" key="1">
    <source>
        <dbReference type="ARBA" id="ARBA00004323"/>
    </source>
</evidence>
<dbReference type="GO" id="GO:0046872">
    <property type="term" value="F:metal ion binding"/>
    <property type="evidence" value="ECO:0007669"/>
    <property type="project" value="UniProtKB-KW"/>
</dbReference>
<evidence type="ECO:0000256" key="10">
    <source>
        <dbReference type="ARBA" id="ARBA00022723"/>
    </source>
</evidence>
<name>A7SHI4_NEMVE</name>
<dbReference type="UniPathway" id="UPA00756"/>
<evidence type="ECO:0000256" key="6">
    <source>
        <dbReference type="ARBA" id="ARBA00011972"/>
    </source>
</evidence>
<keyword evidence="9" id="KW-0812">Transmembrane</keyword>
<dbReference type="UniPathway" id="UPA00755"/>
<dbReference type="Pfam" id="PF12529">
    <property type="entry name" value="Xylo_C"/>
    <property type="match status" value="1"/>
</dbReference>
<dbReference type="GO" id="GO:0000139">
    <property type="term" value="C:Golgi membrane"/>
    <property type="evidence" value="ECO:0007669"/>
    <property type="project" value="UniProtKB-SubCell"/>
</dbReference>
<evidence type="ECO:0000313" key="23">
    <source>
        <dbReference type="Proteomes" id="UP000001593"/>
    </source>
</evidence>
<comment type="catalytic activity">
    <reaction evidence="19">
        <text>UDP-alpha-D-xylose + L-seryl-[protein] = 3-O-(beta-D-xylosyl)-L-seryl-[protein] + UDP + H(+)</text>
        <dbReference type="Rhea" id="RHEA:50192"/>
        <dbReference type="Rhea" id="RHEA-COMP:9863"/>
        <dbReference type="Rhea" id="RHEA-COMP:12567"/>
        <dbReference type="ChEBI" id="CHEBI:15378"/>
        <dbReference type="ChEBI" id="CHEBI:29999"/>
        <dbReference type="ChEBI" id="CHEBI:57632"/>
        <dbReference type="ChEBI" id="CHEBI:58223"/>
        <dbReference type="ChEBI" id="CHEBI:132085"/>
        <dbReference type="EC" id="2.4.2.26"/>
    </reaction>
</comment>
<dbReference type="EMBL" id="DS469660">
    <property type="protein sequence ID" value="EDO36835.1"/>
    <property type="molecule type" value="Genomic_DNA"/>
</dbReference>
<keyword evidence="17" id="KW-0325">Glycoprotein</keyword>
<evidence type="ECO:0000256" key="18">
    <source>
        <dbReference type="ARBA" id="ARBA00042865"/>
    </source>
</evidence>
<evidence type="ECO:0000256" key="9">
    <source>
        <dbReference type="ARBA" id="ARBA00022692"/>
    </source>
</evidence>
<evidence type="ECO:0000256" key="2">
    <source>
        <dbReference type="ARBA" id="ARBA00004648"/>
    </source>
</evidence>